<dbReference type="EMBL" id="BARS01034606">
    <property type="protein sequence ID" value="GAG24170.1"/>
    <property type="molecule type" value="Genomic_DNA"/>
</dbReference>
<evidence type="ECO:0000313" key="1">
    <source>
        <dbReference type="EMBL" id="GAG24170.1"/>
    </source>
</evidence>
<protein>
    <submittedName>
        <fullName evidence="1">Uncharacterized protein</fullName>
    </submittedName>
</protein>
<comment type="caution">
    <text evidence="1">The sequence shown here is derived from an EMBL/GenBank/DDBJ whole genome shotgun (WGS) entry which is preliminary data.</text>
</comment>
<accession>X0W0V9</accession>
<feature type="non-terminal residue" evidence="1">
    <location>
        <position position="1"/>
    </location>
</feature>
<organism evidence="1">
    <name type="scientific">marine sediment metagenome</name>
    <dbReference type="NCBI Taxonomy" id="412755"/>
    <lineage>
        <taxon>unclassified sequences</taxon>
        <taxon>metagenomes</taxon>
        <taxon>ecological metagenomes</taxon>
    </lineage>
</organism>
<proteinExistence type="predicted"/>
<name>X0W0V9_9ZZZZ</name>
<sequence>LILGLGQYIRLECRYLLTNYCFKSELRGLINGSSS</sequence>
<dbReference type="AlphaFoldDB" id="X0W0V9"/>
<reference evidence="1" key="1">
    <citation type="journal article" date="2014" name="Front. Microbiol.">
        <title>High frequency of phylogenetically diverse reductive dehalogenase-homologous genes in deep subseafloor sedimentary metagenomes.</title>
        <authorList>
            <person name="Kawai M."/>
            <person name="Futagami T."/>
            <person name="Toyoda A."/>
            <person name="Takaki Y."/>
            <person name="Nishi S."/>
            <person name="Hori S."/>
            <person name="Arai W."/>
            <person name="Tsubouchi T."/>
            <person name="Morono Y."/>
            <person name="Uchiyama I."/>
            <person name="Ito T."/>
            <person name="Fujiyama A."/>
            <person name="Inagaki F."/>
            <person name="Takami H."/>
        </authorList>
    </citation>
    <scope>NUCLEOTIDE SEQUENCE</scope>
    <source>
        <strain evidence="1">Expedition CK06-06</strain>
    </source>
</reference>
<gene>
    <name evidence="1" type="ORF">S01H1_53440</name>
</gene>